<dbReference type="RefSeq" id="XP_016608870.1">
    <property type="nucleotide sequence ID" value="XM_016752185.1"/>
</dbReference>
<name>A0A0L0HH90_SPIPD</name>
<dbReference type="GO" id="GO:0042795">
    <property type="term" value="P:snRNA transcription by RNA polymerase II"/>
    <property type="evidence" value="ECO:0007669"/>
    <property type="project" value="TreeGrafter"/>
</dbReference>
<dbReference type="Pfam" id="PF21803">
    <property type="entry name" value="Nab2-zf4"/>
    <property type="match status" value="1"/>
</dbReference>
<dbReference type="GO" id="GO:0008023">
    <property type="term" value="C:transcription elongation factor complex"/>
    <property type="evidence" value="ECO:0007669"/>
    <property type="project" value="InterPro"/>
</dbReference>
<dbReference type="STRING" id="645134.A0A0L0HH90"/>
<accession>A0A0L0HH90</accession>
<gene>
    <name evidence="4" type="ORF">SPPG_03937</name>
</gene>
<feature type="region of interest" description="Disordered" evidence="1">
    <location>
        <begin position="141"/>
        <end position="198"/>
    </location>
</feature>
<feature type="domain" description="Nab2 type CCCH zinc finger 4" evidence="3">
    <location>
        <begin position="715"/>
        <end position="739"/>
    </location>
</feature>
<feature type="compositionally biased region" description="Basic and acidic residues" evidence="1">
    <location>
        <begin position="174"/>
        <end position="198"/>
    </location>
</feature>
<dbReference type="PANTHER" id="PTHR14633">
    <property type="entry name" value="LITTLE ELONGATION COMPLEX SUBUNIT 2"/>
    <property type="match status" value="1"/>
</dbReference>
<dbReference type="OrthoDB" id="2135393at2759"/>
<dbReference type="GO" id="GO:0045945">
    <property type="term" value="P:positive regulation of transcription by RNA polymerase III"/>
    <property type="evidence" value="ECO:0007669"/>
    <property type="project" value="TreeGrafter"/>
</dbReference>
<proteinExistence type="predicted"/>
<dbReference type="VEuPathDB" id="FungiDB:SPPG_03937"/>
<dbReference type="eggNOG" id="ENOG502TA6X">
    <property type="taxonomic scope" value="Eukaryota"/>
</dbReference>
<evidence type="ECO:0000256" key="1">
    <source>
        <dbReference type="SAM" id="MobiDB-lite"/>
    </source>
</evidence>
<keyword evidence="5" id="KW-1185">Reference proteome</keyword>
<dbReference type="InParanoid" id="A0A0L0HH90"/>
<dbReference type="PANTHER" id="PTHR14633:SF3">
    <property type="entry name" value="LITTLE ELONGATION COMPLEX SUBUNIT 2"/>
    <property type="match status" value="1"/>
</dbReference>
<evidence type="ECO:0000313" key="5">
    <source>
        <dbReference type="Proteomes" id="UP000053201"/>
    </source>
</evidence>
<dbReference type="Pfam" id="PF10505">
    <property type="entry name" value="NARG2_C"/>
    <property type="match status" value="1"/>
</dbReference>
<organism evidence="4 5">
    <name type="scientific">Spizellomyces punctatus (strain DAOM BR117)</name>
    <dbReference type="NCBI Taxonomy" id="645134"/>
    <lineage>
        <taxon>Eukaryota</taxon>
        <taxon>Fungi</taxon>
        <taxon>Fungi incertae sedis</taxon>
        <taxon>Chytridiomycota</taxon>
        <taxon>Chytridiomycota incertae sedis</taxon>
        <taxon>Chytridiomycetes</taxon>
        <taxon>Spizellomycetales</taxon>
        <taxon>Spizellomycetaceae</taxon>
        <taxon>Spizellomyces</taxon>
    </lineage>
</organism>
<dbReference type="EMBL" id="KQ257455">
    <property type="protein sequence ID" value="KND00831.1"/>
    <property type="molecule type" value="Genomic_DNA"/>
</dbReference>
<dbReference type="Proteomes" id="UP000053201">
    <property type="component" value="Unassembled WGS sequence"/>
</dbReference>
<reference evidence="4 5" key="1">
    <citation type="submission" date="2009-08" db="EMBL/GenBank/DDBJ databases">
        <title>The Genome Sequence of Spizellomyces punctatus strain DAOM BR117.</title>
        <authorList>
            <consortium name="The Broad Institute Genome Sequencing Platform"/>
            <person name="Russ C."/>
            <person name="Cuomo C."/>
            <person name="Shea T."/>
            <person name="Young S.K."/>
            <person name="Zeng Q."/>
            <person name="Koehrsen M."/>
            <person name="Haas B."/>
            <person name="Borodovsky M."/>
            <person name="Guigo R."/>
            <person name="Alvarado L."/>
            <person name="Berlin A."/>
            <person name="Bochicchio J."/>
            <person name="Borenstein D."/>
            <person name="Chapman S."/>
            <person name="Chen Z."/>
            <person name="Engels R."/>
            <person name="Freedman E."/>
            <person name="Gellesch M."/>
            <person name="Goldberg J."/>
            <person name="Griggs A."/>
            <person name="Gujja S."/>
            <person name="Heiman D."/>
            <person name="Hepburn T."/>
            <person name="Howarth C."/>
            <person name="Jen D."/>
            <person name="Larson L."/>
            <person name="Lewis B."/>
            <person name="Mehta T."/>
            <person name="Park D."/>
            <person name="Pearson M."/>
            <person name="Roberts A."/>
            <person name="Saif S."/>
            <person name="Shenoy N."/>
            <person name="Sisk P."/>
            <person name="Stolte C."/>
            <person name="Sykes S."/>
            <person name="Thomson T."/>
            <person name="Walk T."/>
            <person name="White J."/>
            <person name="Yandava C."/>
            <person name="Burger G."/>
            <person name="Gray M.W."/>
            <person name="Holland P.W.H."/>
            <person name="King N."/>
            <person name="Lang F.B.F."/>
            <person name="Roger A.J."/>
            <person name="Ruiz-Trillo I."/>
            <person name="Lander E."/>
            <person name="Nusbaum C."/>
        </authorList>
    </citation>
    <scope>NUCLEOTIDE SEQUENCE [LARGE SCALE GENOMIC DNA]</scope>
    <source>
        <strain evidence="4 5">DAOM BR117</strain>
    </source>
</reference>
<dbReference type="InterPro" id="IPR049017">
    <property type="entry name" value="Nab2_Znf4"/>
</dbReference>
<evidence type="ECO:0000259" key="2">
    <source>
        <dbReference type="Pfam" id="PF10505"/>
    </source>
</evidence>
<dbReference type="OMA" id="HSHAKAN"/>
<feature type="domain" description="Little elongation complex subunit 2 C-terminal" evidence="2">
    <location>
        <begin position="502"/>
        <end position="687"/>
    </location>
</feature>
<sequence length="779" mass="88507">MSVGSDFGTKCKRQPSIEIAEESLFTRQTTVQEADDLNDVEYERLLTSPFNLSAFRQHHEVLPISDKNEFISDEAFERFSISRAPERFEIMARLAKDDRRSETGESRILGTWTEPVSTDTISHSARAADTTCNLRVESSSCLEAPSSLRQPEEASSKSAVRQSDVDQAVNLTLDRADDERLYHKNNSSDRPRADTERPAEIPVATPISSLCLEEHAHFLRLQHMQKTNPDSMSQGDREAYASLSARVKEEQELYYLVDKNLTIGIKERLGYINHKIERGIQELQRRRHAAALKYPRYYLDHRTLSIAPSTSPHKSVAFRFLKIVHQKGKCHALALPSMKAPVTMSNSQACVDPQNSSQACKWCHRCKPPVSTDPVAQRLAAEHDIDMVISSSTLSALASMGASQVREVELPVVVKEVMSNLNDAEKGRSVVYFDKPCACNDIGRREQNDKFFKNQMKAQFLNIQGADATVFSDVLMTDQSQKNGQNEEGEVDASNEIDVTGTDQNDNLQYAVWELGALRLLVRYTIHGWIPEKRSGQKRYAYVQSKMEYQLERGLEQLTNEESIRLWIKLLIRPESQLVLVRFNPMNSQLVHIERGSLEDMAVETSWPLAFSQYLHDILTSTKSLSLGTYLIWHGKGADHLTIKKSVSFDRASDIPYEARLKLYDLHGKHQDITLRADEASYIPLEWKGSLDLPLQIPYTFTPIPKASIPSRKPVLPIKWCRAYRFNKQCQDTSCQFAHLSDSEVRRLQCTPTSPFVSRWMDQMLGKQAVAIPQNRQGR</sequence>
<evidence type="ECO:0000313" key="4">
    <source>
        <dbReference type="EMBL" id="KND00831.1"/>
    </source>
</evidence>
<dbReference type="AlphaFoldDB" id="A0A0L0HH90"/>
<dbReference type="InterPro" id="IPR019535">
    <property type="entry name" value="ICE2_C"/>
</dbReference>
<dbReference type="GO" id="GO:0042796">
    <property type="term" value="P:snRNA transcription by RNA polymerase III"/>
    <property type="evidence" value="ECO:0007669"/>
    <property type="project" value="TreeGrafter"/>
</dbReference>
<protein>
    <submittedName>
        <fullName evidence="4">Uncharacterized protein</fullName>
    </submittedName>
</protein>
<dbReference type="GeneID" id="27687418"/>
<evidence type="ECO:0000259" key="3">
    <source>
        <dbReference type="Pfam" id="PF21803"/>
    </source>
</evidence>